<feature type="transmembrane region" description="Helical" evidence="1">
    <location>
        <begin position="30"/>
        <end position="55"/>
    </location>
</feature>
<evidence type="ECO:0000313" key="4">
    <source>
        <dbReference type="Proteomes" id="UP001163283"/>
    </source>
</evidence>
<dbReference type="EMBL" id="CP087781">
    <property type="protein sequence ID" value="UZA51830.1"/>
    <property type="molecule type" value="Genomic_DNA"/>
</dbReference>
<dbReference type="InterPro" id="IPR036259">
    <property type="entry name" value="MFS_trans_sf"/>
</dbReference>
<evidence type="ECO:0000256" key="1">
    <source>
        <dbReference type="SAM" id="Phobius"/>
    </source>
</evidence>
<feature type="transmembrane region" description="Helical" evidence="1">
    <location>
        <begin position="67"/>
        <end position="85"/>
    </location>
</feature>
<evidence type="ECO:0000313" key="2">
    <source>
        <dbReference type="EMBL" id="UZA03037.1"/>
    </source>
</evidence>
<accession>A0AAQ2T2I9</accession>
<keyword evidence="5" id="KW-1185">Reference proteome</keyword>
<feature type="transmembrane region" description="Helical" evidence="1">
    <location>
        <begin position="97"/>
        <end position="114"/>
    </location>
</feature>
<reference evidence="3 4" key="1">
    <citation type="journal article" date="2022" name="BMC Microbiol.">
        <title>Whole genome sequencing of Moraxella bovis strains from North America reveals two genotypes with different genetic determinants.</title>
        <authorList>
            <person name="Wynn E.L."/>
            <person name="Hille M.M."/>
            <person name="Loy J.D."/>
            <person name="Schuller G."/>
            <person name="Kuhn K.L."/>
            <person name="Dickey A.M."/>
            <person name="Bono J.L."/>
            <person name="Clawson M.L."/>
        </authorList>
    </citation>
    <scope>NUCLEOTIDE SEQUENCE [LARGE SCALE GENOMIC DNA]</scope>
    <source>
        <strain evidence="2">SAM102599</strain>
        <strain evidence="3 4">SAM57978</strain>
    </source>
</reference>
<dbReference type="SUPFAM" id="SSF103473">
    <property type="entry name" value="MFS general substrate transporter"/>
    <property type="match status" value="1"/>
</dbReference>
<evidence type="ECO:0000313" key="3">
    <source>
        <dbReference type="EMBL" id="UZA51830.1"/>
    </source>
</evidence>
<dbReference type="AlphaFoldDB" id="A0AAQ2T2I9"/>
<keyword evidence="1" id="KW-1133">Transmembrane helix</keyword>
<sequence length="154" mass="17210">MTDQLPKNALIKALPPAVRRFIARFFVTRAFVWLISIAFTLFVGASSFWLLMALWVHKPFGDVGTQIFMVFLACLAMSLTGFLSLGRFLDGGRIWRCILSALAWGLGGILAWTQKTTASGMMKSPESFNTKNKATWLPCTMCVIFVGMIRTNMM</sequence>
<feature type="transmembrane region" description="Helical" evidence="1">
    <location>
        <begin position="134"/>
        <end position="153"/>
    </location>
</feature>
<organism evidence="3 4">
    <name type="scientific">Moraxella bovis</name>
    <dbReference type="NCBI Taxonomy" id="476"/>
    <lineage>
        <taxon>Bacteria</taxon>
        <taxon>Pseudomonadati</taxon>
        <taxon>Pseudomonadota</taxon>
        <taxon>Gammaproteobacteria</taxon>
        <taxon>Moraxellales</taxon>
        <taxon>Moraxellaceae</taxon>
        <taxon>Moraxella</taxon>
    </lineage>
</organism>
<proteinExistence type="predicted"/>
<dbReference type="GeneID" id="77187378"/>
<dbReference type="Proteomes" id="UP001163283">
    <property type="component" value="Chromosome"/>
</dbReference>
<dbReference type="RefSeq" id="WP_264676024.1">
    <property type="nucleotide sequence ID" value="NZ_CP087765.1"/>
</dbReference>
<evidence type="ECO:0000313" key="5">
    <source>
        <dbReference type="Proteomes" id="UP001163632"/>
    </source>
</evidence>
<name>A0AAQ2T2I9_MORBO</name>
<dbReference type="EMBL" id="CP087830">
    <property type="protein sequence ID" value="UZA03037.1"/>
    <property type="molecule type" value="Genomic_DNA"/>
</dbReference>
<keyword evidence="1" id="KW-0472">Membrane</keyword>
<protein>
    <submittedName>
        <fullName evidence="3">Uncharacterized protein</fullName>
    </submittedName>
</protein>
<gene>
    <name evidence="2" type="ORF">LP092_14075</name>
    <name evidence="3" type="ORF">LP129_01270</name>
</gene>
<keyword evidence="1" id="KW-0812">Transmembrane</keyword>
<dbReference type="Proteomes" id="UP001163632">
    <property type="component" value="Chromosome"/>
</dbReference>